<organism evidence="1 2">
    <name type="scientific">Cucurbita argyrosperma subsp. sororia</name>
    <dbReference type="NCBI Taxonomy" id="37648"/>
    <lineage>
        <taxon>Eukaryota</taxon>
        <taxon>Viridiplantae</taxon>
        <taxon>Streptophyta</taxon>
        <taxon>Embryophyta</taxon>
        <taxon>Tracheophyta</taxon>
        <taxon>Spermatophyta</taxon>
        <taxon>Magnoliopsida</taxon>
        <taxon>eudicotyledons</taxon>
        <taxon>Gunneridae</taxon>
        <taxon>Pentapetalae</taxon>
        <taxon>rosids</taxon>
        <taxon>fabids</taxon>
        <taxon>Cucurbitales</taxon>
        <taxon>Cucurbitaceae</taxon>
        <taxon>Cucurbiteae</taxon>
        <taxon>Cucurbita</taxon>
    </lineage>
</organism>
<keyword evidence="2" id="KW-1185">Reference proteome</keyword>
<evidence type="ECO:0000313" key="1">
    <source>
        <dbReference type="EMBL" id="KAG6595316.1"/>
    </source>
</evidence>
<sequence>MNCSPSLSVSRTPRCTHLHHSLQTWKRHCQNLAPFLSASLKKPLVYAETSPIVPHFLGQSRFGLQRAFKSSYI</sequence>
<name>A0AAV6NE29_9ROSI</name>
<gene>
    <name evidence="1" type="ORF">SDJN03_11869</name>
</gene>
<proteinExistence type="predicted"/>
<feature type="non-terminal residue" evidence="1">
    <location>
        <position position="1"/>
    </location>
</feature>
<protein>
    <submittedName>
        <fullName evidence="1">Uncharacterized protein</fullName>
    </submittedName>
</protein>
<reference evidence="1 2" key="1">
    <citation type="journal article" date="2021" name="Hortic Res">
        <title>The domestication of Cucurbita argyrosperma as revealed by the genome of its wild relative.</title>
        <authorList>
            <person name="Barrera-Redondo J."/>
            <person name="Sanchez-de la Vega G."/>
            <person name="Aguirre-Liguori J.A."/>
            <person name="Castellanos-Morales G."/>
            <person name="Gutierrez-Guerrero Y.T."/>
            <person name="Aguirre-Dugua X."/>
            <person name="Aguirre-Planter E."/>
            <person name="Tenaillon M.I."/>
            <person name="Lira-Saade R."/>
            <person name="Eguiarte L.E."/>
        </authorList>
    </citation>
    <scope>NUCLEOTIDE SEQUENCE [LARGE SCALE GENOMIC DNA]</scope>
    <source>
        <strain evidence="1">JBR-2021</strain>
    </source>
</reference>
<accession>A0AAV6NE29</accession>
<dbReference type="Proteomes" id="UP000685013">
    <property type="component" value="Chromosome 7"/>
</dbReference>
<evidence type="ECO:0000313" key="2">
    <source>
        <dbReference type="Proteomes" id="UP000685013"/>
    </source>
</evidence>
<dbReference type="AlphaFoldDB" id="A0AAV6NE29"/>
<dbReference type="EMBL" id="JAGKQH010000007">
    <property type="protein sequence ID" value="KAG6595316.1"/>
    <property type="molecule type" value="Genomic_DNA"/>
</dbReference>
<comment type="caution">
    <text evidence="1">The sequence shown here is derived from an EMBL/GenBank/DDBJ whole genome shotgun (WGS) entry which is preliminary data.</text>
</comment>